<protein>
    <submittedName>
        <fullName evidence="2">Uncharacterized protein</fullName>
    </submittedName>
</protein>
<feature type="region of interest" description="Disordered" evidence="1">
    <location>
        <begin position="186"/>
        <end position="233"/>
    </location>
</feature>
<dbReference type="EMBL" id="JARJCN010000125">
    <property type="protein sequence ID" value="KAJ7071757.1"/>
    <property type="molecule type" value="Genomic_DNA"/>
</dbReference>
<feature type="region of interest" description="Disordered" evidence="1">
    <location>
        <begin position="396"/>
        <end position="420"/>
    </location>
</feature>
<dbReference type="Proteomes" id="UP001222325">
    <property type="component" value="Unassembled WGS sequence"/>
</dbReference>
<dbReference type="AlphaFoldDB" id="A0AAD6TSE1"/>
<feature type="compositionally biased region" description="Basic and acidic residues" evidence="1">
    <location>
        <begin position="213"/>
        <end position="228"/>
    </location>
</feature>
<sequence>MARNVTGECEWHRAAKEAMRVSVRPDAICAKSHEARRSWKAMSAERESDTEKRDAERPTQQRKGRGGSSRALEQRLQRSQGRRHCERCIATAHQRGADAAAKWKLELWTQRAQHFRSIVARWRSRDEALRVDAERAGWIGEPRDGARETTSKAEREAFNPILRSAELQSHGSSDSACIAVSCGESERQGATVGEGEDALAGGREDDAFDEGGTEERRREASQRRDMGRQKLKLQGSELDVEGVASRRVTTACRDEAPPGRRIEFRAMSMPRSSRELWTLPARGRKLEQQGRQAQRQCAPHRRPRASAAPRRNRHTREQLRKRKLELRKQQAQRHCSIVFARHRVPSSGVLDVHGRWRCGRGDAAGGRAARRQRAPQMSELVVEGDPSRCHDGVSLGTLDVEDGADGGSRRSAASSTLMESGMETSLRHRWKRRLIGAMAPESLERVLQFARLLPCLQACGNSGWTANSTRYGLLHAKEIRRGGEAGTRQNWHTHGAASHRAEFTTSMADGDAGAEISGAYCAGRREGQLGAAGDEAGTRRVWQRVEVFATSRWHDRQRRSDRAPDDADAATGDPSGGDGQGGRRRADGGNEAPPGCRIEFRAMSTPRSSRGHWPLPARRRTLEQQGLSSASGNEGACVQYVAACTESPPVRTFWEHLKDMEQGKIETLYRARIASRGRGRGHADGSLRARSIGARVSGDSGLCQVGSFFAGRGLCMRTNGSLSSKGCELNVSAQEHVFRMSDVPSVMTTAAKALGTTGEPDVLRPFKGYGGLTSSGGGVRGAAARTQCGAAEATEERRRRRDGVEPASRLDGEQSAQTETRAARAASST</sequence>
<comment type="caution">
    <text evidence="2">The sequence shown here is derived from an EMBL/GenBank/DDBJ whole genome shotgun (WGS) entry which is preliminary data.</text>
</comment>
<feature type="compositionally biased region" description="Basic and acidic residues" evidence="1">
    <location>
        <begin position="794"/>
        <end position="812"/>
    </location>
</feature>
<evidence type="ECO:0000256" key="1">
    <source>
        <dbReference type="SAM" id="MobiDB-lite"/>
    </source>
</evidence>
<reference evidence="2" key="1">
    <citation type="submission" date="2023-03" db="EMBL/GenBank/DDBJ databases">
        <title>Massive genome expansion in bonnet fungi (Mycena s.s.) driven by repeated elements and novel gene families across ecological guilds.</title>
        <authorList>
            <consortium name="Lawrence Berkeley National Laboratory"/>
            <person name="Harder C.B."/>
            <person name="Miyauchi S."/>
            <person name="Viragh M."/>
            <person name="Kuo A."/>
            <person name="Thoen E."/>
            <person name="Andreopoulos B."/>
            <person name="Lu D."/>
            <person name="Skrede I."/>
            <person name="Drula E."/>
            <person name="Henrissat B."/>
            <person name="Morin E."/>
            <person name="Kohler A."/>
            <person name="Barry K."/>
            <person name="LaButti K."/>
            <person name="Morin E."/>
            <person name="Salamov A."/>
            <person name="Lipzen A."/>
            <person name="Mereny Z."/>
            <person name="Hegedus B."/>
            <person name="Baldrian P."/>
            <person name="Stursova M."/>
            <person name="Weitz H."/>
            <person name="Taylor A."/>
            <person name="Grigoriev I.V."/>
            <person name="Nagy L.G."/>
            <person name="Martin F."/>
            <person name="Kauserud H."/>
        </authorList>
    </citation>
    <scope>NUCLEOTIDE SEQUENCE</scope>
    <source>
        <strain evidence="2">CBHHK173m</strain>
    </source>
</reference>
<feature type="region of interest" description="Disordered" evidence="1">
    <location>
        <begin position="774"/>
        <end position="829"/>
    </location>
</feature>
<evidence type="ECO:0000313" key="2">
    <source>
        <dbReference type="EMBL" id="KAJ7071757.1"/>
    </source>
</evidence>
<name>A0AAD6TSE1_9AGAR</name>
<accession>A0AAD6TSE1</accession>
<feature type="compositionally biased region" description="Basic residues" evidence="1">
    <location>
        <begin position="298"/>
        <end position="318"/>
    </location>
</feature>
<feature type="region of interest" description="Disordered" evidence="1">
    <location>
        <begin position="287"/>
        <end position="318"/>
    </location>
</feature>
<gene>
    <name evidence="2" type="ORF">B0H15DRAFT_807001</name>
</gene>
<feature type="region of interest" description="Disordered" evidence="1">
    <location>
        <begin position="33"/>
        <end position="79"/>
    </location>
</feature>
<feature type="compositionally biased region" description="Low complexity" evidence="1">
    <location>
        <begin position="814"/>
        <end position="829"/>
    </location>
</feature>
<feature type="compositionally biased region" description="Basic and acidic residues" evidence="1">
    <location>
        <begin position="553"/>
        <end position="565"/>
    </location>
</feature>
<evidence type="ECO:0000313" key="3">
    <source>
        <dbReference type="Proteomes" id="UP001222325"/>
    </source>
</evidence>
<proteinExistence type="predicted"/>
<keyword evidence="3" id="KW-1185">Reference proteome</keyword>
<organism evidence="2 3">
    <name type="scientific">Mycena belliarum</name>
    <dbReference type="NCBI Taxonomy" id="1033014"/>
    <lineage>
        <taxon>Eukaryota</taxon>
        <taxon>Fungi</taxon>
        <taxon>Dikarya</taxon>
        <taxon>Basidiomycota</taxon>
        <taxon>Agaricomycotina</taxon>
        <taxon>Agaricomycetes</taxon>
        <taxon>Agaricomycetidae</taxon>
        <taxon>Agaricales</taxon>
        <taxon>Marasmiineae</taxon>
        <taxon>Mycenaceae</taxon>
        <taxon>Mycena</taxon>
    </lineage>
</organism>
<feature type="region of interest" description="Disordered" evidence="1">
    <location>
        <begin position="553"/>
        <end position="599"/>
    </location>
</feature>
<feature type="compositionally biased region" description="Basic and acidic residues" evidence="1">
    <location>
        <begin position="33"/>
        <end position="59"/>
    </location>
</feature>